<dbReference type="EMBL" id="CAJOBH010009569">
    <property type="protein sequence ID" value="CAF4144351.1"/>
    <property type="molecule type" value="Genomic_DNA"/>
</dbReference>
<protein>
    <submittedName>
        <fullName evidence="1">Uncharacterized protein</fullName>
    </submittedName>
</protein>
<evidence type="ECO:0000313" key="2">
    <source>
        <dbReference type="EMBL" id="CAF5217213.1"/>
    </source>
</evidence>
<sequence>IKSGQTSTATSAVANSDIIIPLTIETNFNKNINSKETKETTKPIENHNIDYERLAKIKDLRARYTFRIRTHSLDKFNDISIKQSLSSDIPVNIIQRKKYLDLKLDVPDKKRNIRKTSIIIPTFTQGDKKENAIIIEEDEREQQNFPTVPTSNIELNENGKSATLCAVH</sequence>
<evidence type="ECO:0000313" key="1">
    <source>
        <dbReference type="EMBL" id="CAF4144351.1"/>
    </source>
</evidence>
<dbReference type="Proteomes" id="UP000681720">
    <property type="component" value="Unassembled WGS sequence"/>
</dbReference>
<dbReference type="AlphaFoldDB" id="A0A8S2R521"/>
<comment type="caution">
    <text evidence="1">The sequence shown here is derived from an EMBL/GenBank/DDBJ whole genome shotgun (WGS) entry which is preliminary data.</text>
</comment>
<dbReference type="Proteomes" id="UP000681967">
    <property type="component" value="Unassembled WGS sequence"/>
</dbReference>
<name>A0A8S2R521_9BILA</name>
<reference evidence="1" key="1">
    <citation type="submission" date="2021-02" db="EMBL/GenBank/DDBJ databases">
        <authorList>
            <person name="Nowell W R."/>
        </authorList>
    </citation>
    <scope>NUCLEOTIDE SEQUENCE</scope>
</reference>
<feature type="non-terminal residue" evidence="1">
    <location>
        <position position="1"/>
    </location>
</feature>
<dbReference type="EMBL" id="CAJOBJ010359768">
    <property type="protein sequence ID" value="CAF5217213.1"/>
    <property type="molecule type" value="Genomic_DNA"/>
</dbReference>
<proteinExistence type="predicted"/>
<evidence type="ECO:0000313" key="3">
    <source>
        <dbReference type="Proteomes" id="UP000681967"/>
    </source>
</evidence>
<organism evidence="1 3">
    <name type="scientific">Rotaria magnacalcarata</name>
    <dbReference type="NCBI Taxonomy" id="392030"/>
    <lineage>
        <taxon>Eukaryota</taxon>
        <taxon>Metazoa</taxon>
        <taxon>Spiralia</taxon>
        <taxon>Gnathifera</taxon>
        <taxon>Rotifera</taxon>
        <taxon>Eurotatoria</taxon>
        <taxon>Bdelloidea</taxon>
        <taxon>Philodinida</taxon>
        <taxon>Philodinidae</taxon>
        <taxon>Rotaria</taxon>
    </lineage>
</organism>
<gene>
    <name evidence="1" type="ORF">BYL167_LOCUS21192</name>
    <name evidence="2" type="ORF">GIL414_LOCUS82306</name>
</gene>
<accession>A0A8S2R521</accession>